<comment type="caution">
    <text evidence="10">Lacks conserved residue(s) required for the propagation of feature annotation.</text>
</comment>
<dbReference type="GO" id="GO:0004843">
    <property type="term" value="F:cysteine-type deubiquitinase activity"/>
    <property type="evidence" value="ECO:0007669"/>
    <property type="project" value="UniProtKB-EC"/>
</dbReference>
<reference evidence="13" key="1">
    <citation type="submission" date="2021-11" db="EMBL/GenBank/DDBJ databases">
        <authorList>
            <person name="Schell T."/>
        </authorList>
    </citation>
    <scope>NUCLEOTIDE SEQUENCE</scope>
    <source>
        <strain evidence="13">M5</strain>
    </source>
</reference>
<comment type="caution">
    <text evidence="13">The sequence shown here is derived from an EMBL/GenBank/DDBJ whole genome shotgun (WGS) entry which is preliminary data.</text>
</comment>
<dbReference type="CDD" id="cd09616">
    <property type="entry name" value="Peptidase_C12_UCH_L1_L3"/>
    <property type="match status" value="1"/>
</dbReference>
<dbReference type="FunFam" id="3.40.532.10:FF:000006">
    <property type="entry name" value="Ubiquitin carboxyl-terminal hydrolase"/>
    <property type="match status" value="1"/>
</dbReference>
<evidence type="ECO:0000259" key="12">
    <source>
        <dbReference type="PROSITE" id="PS52048"/>
    </source>
</evidence>
<comment type="similarity">
    <text evidence="2 10 11">Belongs to the peptidase C12 family.</text>
</comment>
<name>A0A8J2RJ08_9CRUS</name>
<evidence type="ECO:0000256" key="1">
    <source>
        <dbReference type="ARBA" id="ARBA00000707"/>
    </source>
</evidence>
<evidence type="ECO:0000256" key="10">
    <source>
        <dbReference type="PROSITE-ProRule" id="PRU01393"/>
    </source>
</evidence>
<proteinExistence type="inferred from homology"/>
<evidence type="ECO:0000256" key="3">
    <source>
        <dbReference type="ARBA" id="ARBA00012759"/>
    </source>
</evidence>
<protein>
    <recommendedName>
        <fullName evidence="9 11">Ubiquitin carboxyl-terminal hydrolase</fullName>
        <ecNumber evidence="3 11">3.4.19.12</ecNumber>
    </recommendedName>
</protein>
<dbReference type="Gene3D" id="3.40.532.10">
    <property type="entry name" value="Peptidase C12, ubiquitin carboxyl-terminal hydrolase"/>
    <property type="match status" value="1"/>
</dbReference>
<dbReference type="PANTHER" id="PTHR10589">
    <property type="entry name" value="UBIQUITIN CARBOXYL-TERMINAL HYDROLASE"/>
    <property type="match status" value="1"/>
</dbReference>
<dbReference type="InterPro" id="IPR001578">
    <property type="entry name" value="Peptidase_C12_UCH"/>
</dbReference>
<dbReference type="OrthoDB" id="427186at2759"/>
<evidence type="ECO:0000256" key="8">
    <source>
        <dbReference type="ARBA" id="ARBA00055560"/>
    </source>
</evidence>
<dbReference type="EMBL" id="CAKKLH010000043">
    <property type="protein sequence ID" value="CAH0100681.1"/>
    <property type="molecule type" value="Genomic_DNA"/>
</dbReference>
<evidence type="ECO:0000256" key="9">
    <source>
        <dbReference type="ARBA" id="ARBA00073226"/>
    </source>
</evidence>
<dbReference type="AlphaFoldDB" id="A0A8J2RJ08"/>
<dbReference type="PRINTS" id="PR00707">
    <property type="entry name" value="UBCTHYDRLASE"/>
</dbReference>
<dbReference type="PANTHER" id="PTHR10589:SF17">
    <property type="entry name" value="UBIQUITIN CARBOXYL-TERMINAL HYDROLASE"/>
    <property type="match status" value="1"/>
</dbReference>
<keyword evidence="5 11" id="KW-0833">Ubl conjugation pathway</keyword>
<dbReference type="GO" id="GO:0006511">
    <property type="term" value="P:ubiquitin-dependent protein catabolic process"/>
    <property type="evidence" value="ECO:0007669"/>
    <property type="project" value="UniProtKB-UniRule"/>
</dbReference>
<dbReference type="GO" id="GO:0016579">
    <property type="term" value="P:protein deubiquitination"/>
    <property type="evidence" value="ECO:0007669"/>
    <property type="project" value="TreeGrafter"/>
</dbReference>
<comment type="function">
    <text evidence="8">Ubiquitin-protein hydrolase is involved both in the processing of ubiquitin precursors and of ubiquitinated proteins. This enzyme is a thiol protease that recognizes and hydrolyzes a peptide bond at the C-terminal glycine of ubiquitin.</text>
</comment>
<comment type="catalytic activity">
    <reaction evidence="1 11">
        <text>Thiol-dependent hydrolysis of ester, thioester, amide, peptide and isopeptide bonds formed by the C-terminal Gly of ubiquitin (a 76-residue protein attached to proteins as an intracellular targeting signal).</text>
        <dbReference type="EC" id="3.4.19.12"/>
    </reaction>
</comment>
<evidence type="ECO:0000313" key="13">
    <source>
        <dbReference type="EMBL" id="CAH0100681.1"/>
    </source>
</evidence>
<dbReference type="InterPro" id="IPR057254">
    <property type="entry name" value="UCH_AS"/>
</dbReference>
<dbReference type="EC" id="3.4.19.12" evidence="3 11"/>
<dbReference type="Pfam" id="PF01088">
    <property type="entry name" value="Peptidase_C12"/>
    <property type="match status" value="1"/>
</dbReference>
<evidence type="ECO:0000256" key="4">
    <source>
        <dbReference type="ARBA" id="ARBA00022670"/>
    </source>
</evidence>
<dbReference type="InterPro" id="IPR038765">
    <property type="entry name" value="Papain-like_cys_pep_sf"/>
</dbReference>
<evidence type="ECO:0000313" key="14">
    <source>
        <dbReference type="Proteomes" id="UP000789390"/>
    </source>
</evidence>
<keyword evidence="6 11" id="KW-0378">Hydrolase</keyword>
<dbReference type="PROSITE" id="PS00140">
    <property type="entry name" value="UCH_1"/>
    <property type="match status" value="1"/>
</dbReference>
<dbReference type="Proteomes" id="UP000789390">
    <property type="component" value="Unassembled WGS sequence"/>
</dbReference>
<evidence type="ECO:0000256" key="11">
    <source>
        <dbReference type="RuleBase" id="RU361215"/>
    </source>
</evidence>
<gene>
    <name evidence="13" type="ORF">DGAL_LOCUS2968</name>
</gene>
<keyword evidence="14" id="KW-1185">Reference proteome</keyword>
<feature type="domain" description="UCH catalytic" evidence="12">
    <location>
        <begin position="6"/>
        <end position="241"/>
    </location>
</feature>
<dbReference type="PROSITE" id="PS52048">
    <property type="entry name" value="UCH_DOMAIN"/>
    <property type="match status" value="1"/>
</dbReference>
<evidence type="ECO:0000256" key="2">
    <source>
        <dbReference type="ARBA" id="ARBA00009326"/>
    </source>
</evidence>
<accession>A0A8J2RJ08</accession>
<sequence length="243" mass="26672">MSDNQRWIPLESNPEFLTSVGVSSKWRINDVYGLDSELLATLPSPALAVLLLFPLNDKFESYFQKEEEAKKSESVSPSVYFMKQTVGNACGTIALIHAVANNLGRIDVSTGHLKNFLDATKDLSPDERAVKLEADVGLSSAHEESAQGGQTEAPSRDEKVNLHFIALVEKDGGLYELEPNMTPTLPSLNIHQWSIAFDAPNTPLCFSFLSFEMLSDAAKVCRELMAVDPEEVHFTLVALTAAE</sequence>
<evidence type="ECO:0000256" key="7">
    <source>
        <dbReference type="ARBA" id="ARBA00022807"/>
    </source>
</evidence>
<keyword evidence="7 11" id="KW-0788">Thiol protease</keyword>
<dbReference type="SUPFAM" id="SSF54001">
    <property type="entry name" value="Cysteine proteinases"/>
    <property type="match status" value="1"/>
</dbReference>
<evidence type="ECO:0000256" key="6">
    <source>
        <dbReference type="ARBA" id="ARBA00022801"/>
    </source>
</evidence>
<dbReference type="GO" id="GO:0005737">
    <property type="term" value="C:cytoplasm"/>
    <property type="evidence" value="ECO:0007669"/>
    <property type="project" value="TreeGrafter"/>
</dbReference>
<dbReference type="InterPro" id="IPR036959">
    <property type="entry name" value="Peptidase_C12_UCH_sf"/>
</dbReference>
<keyword evidence="4 11" id="KW-0645">Protease</keyword>
<evidence type="ECO:0000256" key="5">
    <source>
        <dbReference type="ARBA" id="ARBA00022786"/>
    </source>
</evidence>
<organism evidence="13 14">
    <name type="scientific">Daphnia galeata</name>
    <dbReference type="NCBI Taxonomy" id="27404"/>
    <lineage>
        <taxon>Eukaryota</taxon>
        <taxon>Metazoa</taxon>
        <taxon>Ecdysozoa</taxon>
        <taxon>Arthropoda</taxon>
        <taxon>Crustacea</taxon>
        <taxon>Branchiopoda</taxon>
        <taxon>Diplostraca</taxon>
        <taxon>Cladocera</taxon>
        <taxon>Anomopoda</taxon>
        <taxon>Daphniidae</taxon>
        <taxon>Daphnia</taxon>
    </lineage>
</organism>